<dbReference type="OrthoDB" id="194358at2759"/>
<evidence type="ECO:0000313" key="3">
    <source>
        <dbReference type="Proteomes" id="UP000813461"/>
    </source>
</evidence>
<reference evidence="2" key="1">
    <citation type="journal article" date="2021" name="Nat. Commun.">
        <title>Genetic determinants of endophytism in the Arabidopsis root mycobiome.</title>
        <authorList>
            <person name="Mesny F."/>
            <person name="Miyauchi S."/>
            <person name="Thiergart T."/>
            <person name="Pickel B."/>
            <person name="Atanasova L."/>
            <person name="Karlsson M."/>
            <person name="Huettel B."/>
            <person name="Barry K.W."/>
            <person name="Haridas S."/>
            <person name="Chen C."/>
            <person name="Bauer D."/>
            <person name="Andreopoulos W."/>
            <person name="Pangilinan J."/>
            <person name="LaButti K."/>
            <person name="Riley R."/>
            <person name="Lipzen A."/>
            <person name="Clum A."/>
            <person name="Drula E."/>
            <person name="Henrissat B."/>
            <person name="Kohler A."/>
            <person name="Grigoriev I.V."/>
            <person name="Martin F.M."/>
            <person name="Hacquard S."/>
        </authorList>
    </citation>
    <scope>NUCLEOTIDE SEQUENCE</scope>
    <source>
        <strain evidence="2">MPI-SDFR-AT-0120</strain>
    </source>
</reference>
<dbReference type="EMBL" id="JAGMVJ010000006">
    <property type="protein sequence ID" value="KAH7089739.1"/>
    <property type="molecule type" value="Genomic_DNA"/>
</dbReference>
<dbReference type="Pfam" id="PF06985">
    <property type="entry name" value="HET"/>
    <property type="match status" value="1"/>
</dbReference>
<evidence type="ECO:0000313" key="2">
    <source>
        <dbReference type="EMBL" id="KAH7089739.1"/>
    </source>
</evidence>
<dbReference type="InterPro" id="IPR010730">
    <property type="entry name" value="HET"/>
</dbReference>
<gene>
    <name evidence="2" type="ORF">FB567DRAFT_521427</name>
</gene>
<accession>A0A8K0RBJ5</accession>
<comment type="caution">
    <text evidence="2">The sequence shown here is derived from an EMBL/GenBank/DDBJ whole genome shotgun (WGS) entry which is preliminary data.</text>
</comment>
<feature type="domain" description="Heterokaryon incompatibility" evidence="1">
    <location>
        <begin position="63"/>
        <end position="190"/>
    </location>
</feature>
<evidence type="ECO:0000259" key="1">
    <source>
        <dbReference type="Pfam" id="PF06985"/>
    </source>
</evidence>
<name>A0A8K0RBJ5_9PLEO</name>
<proteinExistence type="predicted"/>
<keyword evidence="3" id="KW-1185">Reference proteome</keyword>
<dbReference type="PANTHER" id="PTHR24148">
    <property type="entry name" value="ANKYRIN REPEAT DOMAIN-CONTAINING PROTEIN 39 HOMOLOG-RELATED"/>
    <property type="match status" value="1"/>
</dbReference>
<dbReference type="PANTHER" id="PTHR24148:SF73">
    <property type="entry name" value="HET DOMAIN PROTEIN (AFU_ORTHOLOGUE AFUA_8G01020)"/>
    <property type="match status" value="1"/>
</dbReference>
<dbReference type="AlphaFoldDB" id="A0A8K0RBJ5"/>
<sequence length="344" mass="40034">MVVEMAETDNFQATRASSTTAYNYQRLDRDTNQIRLIKIGPLSEKENLHLDVETFELSAAPPFSALSYTWGNSPADYRIYVNDELFMVRENLFRFLNAFRPLSSEQTYIWIEQICIDQSNVLERNHQVHLMGRIYSMSECVIVWLGDESKTRLWKNYVDAARSFNDKPNTHGLAVFLGDEYFQRLWIVQEILLAQAVKVLILDIWISWDRILATTTNNRVALEQRRVAPGTLSLLQMSESPSSRPRKLESYLAEFAVNGCADLRDKIYGFMGLVDEQHRLDIDYSKTVYEVYQDVFTTCNSSLAQKFGPYHYPSRPYECDIVLEHLRRVLGKQYAKSRARTQLF</sequence>
<organism evidence="2 3">
    <name type="scientific">Paraphoma chrysanthemicola</name>
    <dbReference type="NCBI Taxonomy" id="798071"/>
    <lineage>
        <taxon>Eukaryota</taxon>
        <taxon>Fungi</taxon>
        <taxon>Dikarya</taxon>
        <taxon>Ascomycota</taxon>
        <taxon>Pezizomycotina</taxon>
        <taxon>Dothideomycetes</taxon>
        <taxon>Pleosporomycetidae</taxon>
        <taxon>Pleosporales</taxon>
        <taxon>Pleosporineae</taxon>
        <taxon>Phaeosphaeriaceae</taxon>
        <taxon>Paraphoma</taxon>
    </lineage>
</organism>
<protein>
    <submittedName>
        <fullName evidence="2">Heterokaryon incompatibility protein-domain-containing protein</fullName>
    </submittedName>
</protein>
<dbReference type="Proteomes" id="UP000813461">
    <property type="component" value="Unassembled WGS sequence"/>
</dbReference>
<dbReference type="InterPro" id="IPR052895">
    <property type="entry name" value="HetReg/Transcr_Mod"/>
</dbReference>